<keyword evidence="4 9" id="KW-0762">Sugar transport</keyword>
<keyword evidence="6" id="KW-0598">Phosphotransferase system</keyword>
<comment type="subcellular location">
    <subcellularLocation>
        <location evidence="1">Cytoplasm</location>
    </subcellularLocation>
</comment>
<evidence type="ECO:0000313" key="10">
    <source>
        <dbReference type="Proteomes" id="UP000664601"/>
    </source>
</evidence>
<dbReference type="InterPro" id="IPR004701">
    <property type="entry name" value="PTS_EIIA_man-typ"/>
</dbReference>
<keyword evidence="5" id="KW-0808">Transferase</keyword>
<evidence type="ECO:0000256" key="7">
    <source>
        <dbReference type="ARBA" id="ARBA00022777"/>
    </source>
</evidence>
<evidence type="ECO:0000256" key="5">
    <source>
        <dbReference type="ARBA" id="ARBA00022679"/>
    </source>
</evidence>
<accession>A0ABS3L9B3</accession>
<keyword evidence="2" id="KW-0813">Transport</keyword>
<evidence type="ECO:0000256" key="4">
    <source>
        <dbReference type="ARBA" id="ARBA00022597"/>
    </source>
</evidence>
<evidence type="ECO:0000259" key="8">
    <source>
        <dbReference type="PROSITE" id="PS51096"/>
    </source>
</evidence>
<proteinExistence type="predicted"/>
<dbReference type="InterPro" id="IPR036662">
    <property type="entry name" value="PTS_EIIA_man-typ_sf"/>
</dbReference>
<evidence type="ECO:0000256" key="6">
    <source>
        <dbReference type="ARBA" id="ARBA00022683"/>
    </source>
</evidence>
<evidence type="ECO:0000256" key="2">
    <source>
        <dbReference type="ARBA" id="ARBA00022448"/>
    </source>
</evidence>
<evidence type="ECO:0000256" key="3">
    <source>
        <dbReference type="ARBA" id="ARBA00022490"/>
    </source>
</evidence>
<keyword evidence="10" id="KW-1185">Reference proteome</keyword>
<dbReference type="SUPFAM" id="SSF53062">
    <property type="entry name" value="PTS system fructose IIA component-like"/>
    <property type="match status" value="1"/>
</dbReference>
<dbReference type="PROSITE" id="PS51096">
    <property type="entry name" value="PTS_EIIA_TYPE_4"/>
    <property type="match status" value="1"/>
</dbReference>
<dbReference type="InterPro" id="IPR051471">
    <property type="entry name" value="Bacterial_PTS_sugar_comp"/>
</dbReference>
<keyword evidence="3" id="KW-0963">Cytoplasm</keyword>
<keyword evidence="7" id="KW-0418">Kinase</keyword>
<evidence type="ECO:0000313" key="9">
    <source>
        <dbReference type="EMBL" id="MBO1305685.1"/>
    </source>
</evidence>
<dbReference type="InterPro" id="IPR033887">
    <property type="entry name" value="PTS_IIA_man"/>
</dbReference>
<feature type="domain" description="PTS EIIA type-4" evidence="8">
    <location>
        <begin position="4"/>
        <end position="129"/>
    </location>
</feature>
<dbReference type="PANTHER" id="PTHR33799:SF1">
    <property type="entry name" value="PTS SYSTEM MANNOSE-SPECIFIC EIIAB COMPONENT-RELATED"/>
    <property type="match status" value="1"/>
</dbReference>
<gene>
    <name evidence="9" type="ORF">JZO70_05920</name>
</gene>
<dbReference type="EMBL" id="JAFREM010000010">
    <property type="protein sequence ID" value="MBO1305685.1"/>
    <property type="molecule type" value="Genomic_DNA"/>
</dbReference>
<dbReference type="RefSeq" id="WP_207672625.1">
    <property type="nucleotide sequence ID" value="NZ_JAFREM010000010.1"/>
</dbReference>
<name>A0ABS3L9B3_9ENTE</name>
<dbReference type="Gene3D" id="3.40.50.510">
    <property type="entry name" value="Phosphotransferase system, mannose-type IIA component"/>
    <property type="match status" value="1"/>
</dbReference>
<comment type="caution">
    <text evidence="9">The sequence shown here is derived from an EMBL/GenBank/DDBJ whole genome shotgun (WGS) entry which is preliminary data.</text>
</comment>
<dbReference type="Proteomes" id="UP000664601">
    <property type="component" value="Unassembled WGS sequence"/>
</dbReference>
<reference evidence="9 10" key="1">
    <citation type="submission" date="2021-03" db="EMBL/GenBank/DDBJ databases">
        <title>Enterococcal diversity collection.</title>
        <authorList>
            <person name="Gilmore M.S."/>
            <person name="Schwartzman J."/>
            <person name="Van Tyne D."/>
            <person name="Martin M."/>
            <person name="Earl A.M."/>
            <person name="Manson A.L."/>
            <person name="Straub T."/>
            <person name="Salamzade R."/>
            <person name="Saavedra J."/>
            <person name="Lebreton F."/>
            <person name="Prichula J."/>
            <person name="Schaufler K."/>
            <person name="Gaca A."/>
            <person name="Sgardioli B."/>
            <person name="Wagenaar J."/>
            <person name="Strong T."/>
        </authorList>
    </citation>
    <scope>NUCLEOTIDE SEQUENCE [LARGE SCALE GENOMIC DNA]</scope>
    <source>
        <strain evidence="9 10">669A</strain>
    </source>
</reference>
<protein>
    <submittedName>
        <fullName evidence="9">PTS sugar transporter subunit IIA</fullName>
    </submittedName>
</protein>
<dbReference type="CDD" id="cd00006">
    <property type="entry name" value="PTS_IIA_man"/>
    <property type="match status" value="1"/>
</dbReference>
<evidence type="ECO:0000256" key="1">
    <source>
        <dbReference type="ARBA" id="ARBA00004496"/>
    </source>
</evidence>
<sequence>MSQEVALLVASHGEFAKYALESAEMIVGKQENCGALTVSMDFTLDDAIQEMEGQIAQLDCSNGVVVLVDILGGTPSNVSGRLVLTQENVLVLSGLNLPMLLDLLTNRGRSLDEIAESLESSYQVGFNNVTKLFKEGAEEDECEIL</sequence>
<dbReference type="PANTHER" id="PTHR33799">
    <property type="entry name" value="PTS PERMEASE-RELATED-RELATED"/>
    <property type="match status" value="1"/>
</dbReference>
<dbReference type="Pfam" id="PF03610">
    <property type="entry name" value="EIIA-man"/>
    <property type="match status" value="1"/>
</dbReference>
<organism evidence="9 10">
    <name type="scientific">Candidatus Enterococcus moelleringii</name>
    <dbReference type="NCBI Taxonomy" id="2815325"/>
    <lineage>
        <taxon>Bacteria</taxon>
        <taxon>Bacillati</taxon>
        <taxon>Bacillota</taxon>
        <taxon>Bacilli</taxon>
        <taxon>Lactobacillales</taxon>
        <taxon>Enterococcaceae</taxon>
        <taxon>Enterococcus</taxon>
    </lineage>
</organism>